<sequence>MVDVRQAIHFEQAEKMNTEELRKHFLADSLFAPGEVRSVYTHYDRMVLIGISPTDAPLVLGADLAKAAGADDFLDRRELAVINIGGGNATVTADGESYLLENEEALYIGKAATGVSFASADPKNPAKLYAVSAGAHTKFPNRKVTRAEASPQPMGSAETANKRTINKYIHEGLMQTCQLVVGLTRFEAGSVWNTMPAHTHDRRMEAYLYFDMPEDRLVVHLMGRPQETRHIIIRNEQAVVSPPWSIHCGSGTGAYAFVWAMAGDNQSFSDMDHIKIQDLK</sequence>
<dbReference type="HAMAP" id="MF_00687">
    <property type="entry name" value="KduI"/>
    <property type="match status" value="1"/>
</dbReference>
<dbReference type="Gene3D" id="2.60.120.10">
    <property type="entry name" value="Jelly Rolls"/>
    <property type="match status" value="1"/>
</dbReference>
<dbReference type="GO" id="GO:0008697">
    <property type="term" value="F:4-deoxy-L-threo-5-hexosulose-uronate ketol-isomerase activity"/>
    <property type="evidence" value="ECO:0007669"/>
    <property type="project" value="UniProtKB-EC"/>
</dbReference>
<feature type="binding site" evidence="7">
    <location>
        <position position="198"/>
    </location>
    <ligand>
        <name>Zn(2+)</name>
        <dbReference type="ChEBI" id="CHEBI:29105"/>
    </ligand>
</feature>
<dbReference type="Proteomes" id="UP001597295">
    <property type="component" value="Unassembled WGS sequence"/>
</dbReference>
<dbReference type="Gene3D" id="2.60.120.520">
    <property type="entry name" value="pectin degrading enzyme 5-keto 4- deoxyuronate isomerase, domain 1"/>
    <property type="match status" value="1"/>
</dbReference>
<dbReference type="InterPro" id="IPR027449">
    <property type="entry name" value="KduI_N"/>
</dbReference>
<dbReference type="PANTHER" id="PTHR38461">
    <property type="entry name" value="4-DEOXY-L-THREO-5-HEXOSULOSE-URONATE KETOL-ISOMERASE"/>
    <property type="match status" value="1"/>
</dbReference>
<protein>
    <recommendedName>
        <fullName evidence="7">4-deoxy-L-threo-5-hexosulose-uronate ketol-isomerase</fullName>
        <ecNumber evidence="7">5.3.1.17</ecNumber>
    </recommendedName>
    <alternativeName>
        <fullName evidence="7">5-keto-4-deoxyuronate isomerase</fullName>
    </alternativeName>
    <alternativeName>
        <fullName evidence="7">DKI isomerase</fullName>
    </alternativeName>
</protein>
<evidence type="ECO:0000313" key="9">
    <source>
        <dbReference type="Proteomes" id="UP001597295"/>
    </source>
</evidence>
<dbReference type="InterPro" id="IPR011051">
    <property type="entry name" value="RmlC_Cupin_sf"/>
</dbReference>
<dbReference type="InterPro" id="IPR021120">
    <property type="entry name" value="KduI/IolB_isomerase"/>
</dbReference>
<comment type="pathway">
    <text evidence="2 7">Glycan metabolism; pectin degradation; 2-dehydro-3-deoxy-D-gluconate from pectin: step 4/5.</text>
</comment>
<accession>A0ABW5DQE5</accession>
<reference evidence="9" key="1">
    <citation type="journal article" date="2019" name="Int. J. Syst. Evol. Microbiol.">
        <title>The Global Catalogue of Microorganisms (GCM) 10K type strain sequencing project: providing services to taxonomists for standard genome sequencing and annotation.</title>
        <authorList>
            <consortium name="The Broad Institute Genomics Platform"/>
            <consortium name="The Broad Institute Genome Sequencing Center for Infectious Disease"/>
            <person name="Wu L."/>
            <person name="Ma J."/>
        </authorList>
    </citation>
    <scope>NUCLEOTIDE SEQUENCE [LARGE SCALE GENOMIC DNA]</scope>
    <source>
        <strain evidence="9">CGMCC 1.19062</strain>
    </source>
</reference>
<evidence type="ECO:0000313" key="8">
    <source>
        <dbReference type="EMBL" id="MFD2261520.1"/>
    </source>
</evidence>
<name>A0ABW5DQE5_9PROT</name>
<comment type="catalytic activity">
    <reaction evidence="1 7">
        <text>5-dehydro-4-deoxy-D-glucuronate = 3-deoxy-D-glycero-2,5-hexodiulosonate</text>
        <dbReference type="Rhea" id="RHEA:23896"/>
        <dbReference type="ChEBI" id="CHEBI:17117"/>
        <dbReference type="ChEBI" id="CHEBI:29071"/>
        <dbReference type="EC" id="5.3.1.17"/>
    </reaction>
</comment>
<evidence type="ECO:0000256" key="1">
    <source>
        <dbReference type="ARBA" id="ARBA00000552"/>
    </source>
</evidence>
<dbReference type="InterPro" id="IPR007045">
    <property type="entry name" value="KduI"/>
</dbReference>
<dbReference type="PANTHER" id="PTHR38461:SF1">
    <property type="entry name" value="4-DEOXY-L-THREO-5-HEXOSULOSE-URONATE KETOL-ISOMERASE"/>
    <property type="match status" value="1"/>
</dbReference>
<evidence type="ECO:0000256" key="5">
    <source>
        <dbReference type="ARBA" id="ARBA00022833"/>
    </source>
</evidence>
<dbReference type="CDD" id="cd20491">
    <property type="entry name" value="cupin_KduI_C"/>
    <property type="match status" value="1"/>
</dbReference>
<comment type="function">
    <text evidence="7">Catalyzes the isomerization of 5-dehydro-4-deoxy-D-glucuronate to 3-deoxy-D-glycero-2,5-hexodiulosonate.</text>
</comment>
<evidence type="ECO:0000256" key="6">
    <source>
        <dbReference type="ARBA" id="ARBA00023235"/>
    </source>
</evidence>
<dbReference type="NCBIfam" id="NF002091">
    <property type="entry name" value="PRK00924.1"/>
    <property type="match status" value="1"/>
</dbReference>
<gene>
    <name evidence="7 8" type="primary">kduI</name>
    <name evidence="8" type="ORF">ACFSM5_01380</name>
</gene>
<evidence type="ECO:0000256" key="2">
    <source>
        <dbReference type="ARBA" id="ARBA00005148"/>
    </source>
</evidence>
<comment type="cofactor">
    <cofactor evidence="7">
        <name>Zn(2+)</name>
        <dbReference type="ChEBI" id="CHEBI:29105"/>
    </cofactor>
    <text evidence="7">Binds 1 zinc ion per subunit.</text>
</comment>
<dbReference type="EMBL" id="JBHUIP010000001">
    <property type="protein sequence ID" value="MFD2261520.1"/>
    <property type="molecule type" value="Genomic_DNA"/>
</dbReference>
<proteinExistence type="inferred from homology"/>
<dbReference type="SUPFAM" id="SSF51182">
    <property type="entry name" value="RmlC-like cupins"/>
    <property type="match status" value="1"/>
</dbReference>
<dbReference type="PIRSF" id="PIRSF006625">
    <property type="entry name" value="KduI"/>
    <property type="match status" value="1"/>
</dbReference>
<dbReference type="RefSeq" id="WP_379874423.1">
    <property type="nucleotide sequence ID" value="NZ_JBHUIP010000001.1"/>
</dbReference>
<dbReference type="InterPro" id="IPR014710">
    <property type="entry name" value="RmlC-like_jellyroll"/>
</dbReference>
<keyword evidence="5 7" id="KW-0862">Zinc</keyword>
<feature type="binding site" evidence="7">
    <location>
        <position position="200"/>
    </location>
    <ligand>
        <name>Zn(2+)</name>
        <dbReference type="ChEBI" id="CHEBI:29105"/>
    </ligand>
</feature>
<dbReference type="Pfam" id="PF04962">
    <property type="entry name" value="KduI"/>
    <property type="match status" value="1"/>
</dbReference>
<feature type="binding site" evidence="7">
    <location>
        <position position="247"/>
    </location>
    <ligand>
        <name>Zn(2+)</name>
        <dbReference type="ChEBI" id="CHEBI:29105"/>
    </ligand>
</feature>
<feature type="binding site" evidence="7">
    <location>
        <position position="205"/>
    </location>
    <ligand>
        <name>Zn(2+)</name>
        <dbReference type="ChEBI" id="CHEBI:29105"/>
    </ligand>
</feature>
<dbReference type="CDD" id="cd20294">
    <property type="entry name" value="cupin_KduI_N"/>
    <property type="match status" value="1"/>
</dbReference>
<comment type="similarity">
    <text evidence="3 7">Belongs to the KduI family.</text>
</comment>
<keyword evidence="6 7" id="KW-0413">Isomerase</keyword>
<keyword evidence="4 7" id="KW-0479">Metal-binding</keyword>
<comment type="caution">
    <text evidence="8">The sequence shown here is derived from an EMBL/GenBank/DDBJ whole genome shotgun (WGS) entry which is preliminary data.</text>
</comment>
<organism evidence="8 9">
    <name type="scientific">Lacibacterium aquatile</name>
    <dbReference type="NCBI Taxonomy" id="1168082"/>
    <lineage>
        <taxon>Bacteria</taxon>
        <taxon>Pseudomonadati</taxon>
        <taxon>Pseudomonadota</taxon>
        <taxon>Alphaproteobacteria</taxon>
        <taxon>Rhodospirillales</taxon>
        <taxon>Rhodospirillaceae</taxon>
    </lineage>
</organism>
<dbReference type="EC" id="5.3.1.17" evidence="7"/>
<keyword evidence="9" id="KW-1185">Reference proteome</keyword>
<evidence type="ECO:0000256" key="3">
    <source>
        <dbReference type="ARBA" id="ARBA00008086"/>
    </source>
</evidence>
<evidence type="ECO:0000256" key="7">
    <source>
        <dbReference type="HAMAP-Rule" id="MF_00687"/>
    </source>
</evidence>
<evidence type="ECO:0000256" key="4">
    <source>
        <dbReference type="ARBA" id="ARBA00022723"/>
    </source>
</evidence>